<evidence type="ECO:0000256" key="1">
    <source>
        <dbReference type="SAM" id="MobiDB-lite"/>
    </source>
</evidence>
<accession>E7D1H6</accession>
<feature type="non-terminal residue" evidence="2">
    <location>
        <position position="97"/>
    </location>
</feature>
<reference evidence="2" key="1">
    <citation type="submission" date="2010-07" db="EMBL/GenBank/DDBJ databases">
        <title>Identification of Proteins Involved in Black Widow Spider Wrapping Silk Fibers.</title>
        <authorList>
            <person name="Nguyen A."/>
            <person name="Verduzco A."/>
            <person name="Vierra C."/>
        </authorList>
    </citation>
    <scope>NUCLEOTIDE SEQUENCE</scope>
</reference>
<feature type="region of interest" description="Disordered" evidence="1">
    <location>
        <begin position="42"/>
        <end position="69"/>
    </location>
</feature>
<feature type="non-terminal residue" evidence="2">
    <location>
        <position position="1"/>
    </location>
</feature>
<dbReference type="EMBL" id="HQ005925">
    <property type="protein sequence ID" value="ADV40220.1"/>
    <property type="molecule type" value="mRNA"/>
</dbReference>
<sequence>AWCELKTTPRLLHLVHQWTTRRPQEQVILRLPLQVPLQPFPVRLRPRRTEPPQVPTSNRSGAEATSSSRKRYCKRNIFITMSEQIDLSYGFHVFMIQ</sequence>
<dbReference type="AlphaFoldDB" id="E7D1H6"/>
<proteinExistence type="evidence at transcript level"/>
<feature type="compositionally biased region" description="Polar residues" evidence="1">
    <location>
        <begin position="55"/>
        <end position="67"/>
    </location>
</feature>
<evidence type="ECO:0000313" key="2">
    <source>
        <dbReference type="EMBL" id="ADV40220.1"/>
    </source>
</evidence>
<protein>
    <submittedName>
        <fullName evidence="2">Uncharacterized protein</fullName>
    </submittedName>
</protein>
<name>E7D1H6_LATHE</name>
<organism evidence="2">
    <name type="scientific">Latrodectus hesperus</name>
    <name type="common">Western black widow spider</name>
    <dbReference type="NCBI Taxonomy" id="256737"/>
    <lineage>
        <taxon>Eukaryota</taxon>
        <taxon>Metazoa</taxon>
        <taxon>Ecdysozoa</taxon>
        <taxon>Arthropoda</taxon>
        <taxon>Chelicerata</taxon>
        <taxon>Arachnida</taxon>
        <taxon>Araneae</taxon>
        <taxon>Araneomorphae</taxon>
        <taxon>Entelegynae</taxon>
        <taxon>Araneoidea</taxon>
        <taxon>Theridiidae</taxon>
        <taxon>Latrodectus</taxon>
    </lineage>
</organism>